<protein>
    <recommendedName>
        <fullName evidence="5">Cytochrome b5-related protein</fullName>
    </recommendedName>
</protein>
<feature type="region of interest" description="Disordered" evidence="7">
    <location>
        <begin position="1"/>
        <end position="23"/>
    </location>
</feature>
<feature type="domain" description="Cytochrome b5 heme-binding" evidence="8">
    <location>
        <begin position="32"/>
        <end position="101"/>
    </location>
</feature>
<dbReference type="PANTHER" id="PTHR16740:SF1">
    <property type="entry name" value="CYTOCHROME B5-RELATED PROTEIN-RELATED"/>
    <property type="match status" value="1"/>
</dbReference>
<name>A0A9N9MYE4_9CUCU</name>
<sequence length="443" mass="51757">MSPNSSIIPPSSLGIKPPRRRQQNQTVEMWLEDKAETDNAEGLWRVHDDIYDLTDFVSKHPGGAEWLELSKGLDITEAFEVHHLTNRPAEVLKKYHVRMAKKKRNAPFTFKEDGFYKTLKREIMSVLPTLPKQSANTSNFFTDSFLVIMFFLATLAAKYWNFFLGVLAGNFLAFLSIAAHNYFHKRDNFRMYYFNFSLQTVREWRISHVLSHHLHTNTIDDFEISSWEPFLQYLPIEKSPFQRFGQWFIAPLMWMTGFHRAIITRAKEYVKGRRNHVKTTDLVPFILPLFMYILSGETLLNTLIMWNFIIIIGSTHLFFVGLHAAHHHPEIFHDGDHPRSKTDYDWGMSQLDAIMDRKEITGSHFLVLTNFGDHALHHMFPVLDHGTLELLYPTFKRVMAQFDTNLRMASQMETICGGFRQLVKVAPSQTVPDLKKWDVNKYK</sequence>
<keyword evidence="6" id="KW-1133">Transmembrane helix</keyword>
<proteinExistence type="inferred from homology"/>
<evidence type="ECO:0000256" key="4">
    <source>
        <dbReference type="ARBA" id="ARBA00055674"/>
    </source>
</evidence>
<dbReference type="FunFam" id="3.10.120.10:FF:000020">
    <property type="entry name" value="Cytochrome b5-related protein"/>
    <property type="match status" value="1"/>
</dbReference>
<comment type="similarity">
    <text evidence="6">Belongs to the cytochrome b5 family.</text>
</comment>
<evidence type="ECO:0000313" key="9">
    <source>
        <dbReference type="EMBL" id="CAG9773967.1"/>
    </source>
</evidence>
<dbReference type="InterPro" id="IPR005804">
    <property type="entry name" value="FA_desaturase_dom"/>
</dbReference>
<keyword evidence="6" id="KW-0472">Membrane</keyword>
<evidence type="ECO:0000256" key="7">
    <source>
        <dbReference type="SAM" id="MobiDB-lite"/>
    </source>
</evidence>
<dbReference type="PROSITE" id="PS00191">
    <property type="entry name" value="CYTOCHROME_B5_1"/>
    <property type="match status" value="1"/>
</dbReference>
<feature type="transmembrane region" description="Helical" evidence="6">
    <location>
        <begin position="163"/>
        <end position="183"/>
    </location>
</feature>
<evidence type="ECO:0000313" key="10">
    <source>
        <dbReference type="Proteomes" id="UP001152799"/>
    </source>
</evidence>
<feature type="transmembrane region" description="Helical" evidence="6">
    <location>
        <begin position="282"/>
        <end position="300"/>
    </location>
</feature>
<feature type="transmembrane region" description="Helical" evidence="6">
    <location>
        <begin position="140"/>
        <end position="157"/>
    </location>
</feature>
<dbReference type="Gene3D" id="3.10.120.10">
    <property type="entry name" value="Cytochrome b5-like heme/steroid binding domain"/>
    <property type="match status" value="1"/>
</dbReference>
<reference evidence="9" key="1">
    <citation type="submission" date="2022-01" db="EMBL/GenBank/DDBJ databases">
        <authorList>
            <person name="King R."/>
        </authorList>
    </citation>
    <scope>NUCLEOTIDE SEQUENCE</scope>
</reference>
<dbReference type="SUPFAM" id="SSF55856">
    <property type="entry name" value="Cytochrome b5-like heme/steroid binding domain"/>
    <property type="match status" value="1"/>
</dbReference>
<dbReference type="EMBL" id="OU892285">
    <property type="protein sequence ID" value="CAG9773967.1"/>
    <property type="molecule type" value="Genomic_DNA"/>
</dbReference>
<keyword evidence="3 6" id="KW-0408">Iron</keyword>
<dbReference type="GO" id="GO:0046872">
    <property type="term" value="F:metal ion binding"/>
    <property type="evidence" value="ECO:0007669"/>
    <property type="project" value="UniProtKB-UniRule"/>
</dbReference>
<evidence type="ECO:0000256" key="1">
    <source>
        <dbReference type="ARBA" id="ARBA00022617"/>
    </source>
</evidence>
<evidence type="ECO:0000256" key="2">
    <source>
        <dbReference type="ARBA" id="ARBA00022723"/>
    </source>
</evidence>
<dbReference type="GO" id="GO:0020037">
    <property type="term" value="F:heme binding"/>
    <property type="evidence" value="ECO:0007669"/>
    <property type="project" value="UniProtKB-UniRule"/>
</dbReference>
<dbReference type="InterPro" id="IPR053100">
    <property type="entry name" value="Cytochrome_b5-related"/>
</dbReference>
<dbReference type="PANTHER" id="PTHR16740">
    <property type="entry name" value="CYTOCHROME B5-RELATED PROTEIN-RELATED"/>
    <property type="match status" value="1"/>
</dbReference>
<comment type="caution">
    <text evidence="6">Lacks conserved residue(s) required for the propagation of feature annotation.</text>
</comment>
<gene>
    <name evidence="9" type="ORF">CEUTPL_LOCUS14351</name>
</gene>
<dbReference type="InterPro" id="IPR036400">
    <property type="entry name" value="Cyt_B5-like_heme/steroid_sf"/>
</dbReference>
<dbReference type="AlphaFoldDB" id="A0A9N9MYE4"/>
<feature type="compositionally biased region" description="Low complexity" evidence="7">
    <location>
        <begin position="1"/>
        <end position="16"/>
    </location>
</feature>
<dbReference type="OrthoDB" id="260519at2759"/>
<keyword evidence="1 6" id="KW-0349">Heme</keyword>
<dbReference type="InterPro" id="IPR018506">
    <property type="entry name" value="Cyt_B5_heme-BS"/>
</dbReference>
<evidence type="ECO:0000256" key="3">
    <source>
        <dbReference type="ARBA" id="ARBA00023004"/>
    </source>
</evidence>
<keyword evidence="2 6" id="KW-0479">Metal-binding</keyword>
<keyword evidence="6" id="KW-0812">Transmembrane</keyword>
<accession>A0A9N9MYE4</accession>
<feature type="transmembrane region" description="Helical" evidence="6">
    <location>
        <begin position="306"/>
        <end position="325"/>
    </location>
</feature>
<comment type="function">
    <text evidence="4">May play a role in muscle cell metabolism.</text>
</comment>
<dbReference type="InterPro" id="IPR001199">
    <property type="entry name" value="Cyt_B5-like_heme/steroid-bd"/>
</dbReference>
<evidence type="ECO:0000256" key="5">
    <source>
        <dbReference type="ARBA" id="ARBA00073492"/>
    </source>
</evidence>
<dbReference type="Pfam" id="PF00173">
    <property type="entry name" value="Cyt-b5"/>
    <property type="match status" value="1"/>
</dbReference>
<dbReference type="SMART" id="SM01117">
    <property type="entry name" value="Cyt-b5"/>
    <property type="match status" value="1"/>
</dbReference>
<evidence type="ECO:0000259" key="8">
    <source>
        <dbReference type="PROSITE" id="PS50255"/>
    </source>
</evidence>
<dbReference type="GO" id="GO:0006629">
    <property type="term" value="P:lipid metabolic process"/>
    <property type="evidence" value="ECO:0007669"/>
    <property type="project" value="InterPro"/>
</dbReference>
<keyword evidence="10" id="KW-1185">Reference proteome</keyword>
<dbReference type="PROSITE" id="PS50255">
    <property type="entry name" value="CYTOCHROME_B5_2"/>
    <property type="match status" value="1"/>
</dbReference>
<dbReference type="Proteomes" id="UP001152799">
    <property type="component" value="Chromosome 9"/>
</dbReference>
<dbReference type="Pfam" id="PF00487">
    <property type="entry name" value="FA_desaturase"/>
    <property type="match status" value="1"/>
</dbReference>
<evidence type="ECO:0000256" key="6">
    <source>
        <dbReference type="RuleBase" id="RU362121"/>
    </source>
</evidence>
<organism evidence="9 10">
    <name type="scientific">Ceutorhynchus assimilis</name>
    <name type="common">cabbage seed weevil</name>
    <dbReference type="NCBI Taxonomy" id="467358"/>
    <lineage>
        <taxon>Eukaryota</taxon>
        <taxon>Metazoa</taxon>
        <taxon>Ecdysozoa</taxon>
        <taxon>Arthropoda</taxon>
        <taxon>Hexapoda</taxon>
        <taxon>Insecta</taxon>
        <taxon>Pterygota</taxon>
        <taxon>Neoptera</taxon>
        <taxon>Endopterygota</taxon>
        <taxon>Coleoptera</taxon>
        <taxon>Polyphaga</taxon>
        <taxon>Cucujiformia</taxon>
        <taxon>Curculionidae</taxon>
        <taxon>Ceutorhynchinae</taxon>
        <taxon>Ceutorhynchus</taxon>
    </lineage>
</organism>